<dbReference type="HOGENOM" id="CLU_522392_0_0_7"/>
<keyword evidence="1" id="KW-1133">Transmembrane helix</keyword>
<dbReference type="KEGG" id="ant:Arnit_2824"/>
<organism evidence="2 3">
    <name type="scientific">Arcobacter nitrofigilis (strain ATCC 33309 / DSM 7299 / CCUG 15893 / LMG 7604 / NCTC 12251 / CI)</name>
    <name type="common">Campylobacter nitrofigilis</name>
    <dbReference type="NCBI Taxonomy" id="572480"/>
    <lineage>
        <taxon>Bacteria</taxon>
        <taxon>Pseudomonadati</taxon>
        <taxon>Campylobacterota</taxon>
        <taxon>Epsilonproteobacteria</taxon>
        <taxon>Campylobacterales</taxon>
        <taxon>Arcobacteraceae</taxon>
        <taxon>Arcobacter</taxon>
    </lineage>
</organism>
<dbReference type="Proteomes" id="UP000000939">
    <property type="component" value="Chromosome"/>
</dbReference>
<dbReference type="OrthoDB" id="5341800at2"/>
<keyword evidence="1" id="KW-0812">Transmembrane</keyword>
<evidence type="ECO:0000256" key="1">
    <source>
        <dbReference type="SAM" id="Phobius"/>
    </source>
</evidence>
<keyword evidence="3" id="KW-1185">Reference proteome</keyword>
<protein>
    <submittedName>
        <fullName evidence="2">Uncharacterized protein</fullName>
    </submittedName>
</protein>
<reference evidence="2 3" key="1">
    <citation type="journal article" date="2010" name="Stand. Genomic Sci.">
        <title>Complete genome sequence of Arcobacter nitrofigilis type strain (CI).</title>
        <authorList>
            <person name="Pati A."/>
            <person name="Gronow S."/>
            <person name="Lapidus A."/>
            <person name="Copeland A."/>
            <person name="Glavina Del Rio T."/>
            <person name="Nolan M."/>
            <person name="Lucas S."/>
            <person name="Tice H."/>
            <person name="Cheng J.F."/>
            <person name="Han C."/>
            <person name="Chertkov O."/>
            <person name="Bruce D."/>
            <person name="Tapia R."/>
            <person name="Goodwin L."/>
            <person name="Pitluck S."/>
            <person name="Liolios K."/>
            <person name="Ivanova N."/>
            <person name="Mavromatis K."/>
            <person name="Chen A."/>
            <person name="Palaniappan K."/>
            <person name="Land M."/>
            <person name="Hauser L."/>
            <person name="Chang Y.J."/>
            <person name="Jeffries C.D."/>
            <person name="Detter J.C."/>
            <person name="Rohde M."/>
            <person name="Goker M."/>
            <person name="Bristow J."/>
            <person name="Eisen J.A."/>
            <person name="Markowitz V."/>
            <person name="Hugenholtz P."/>
            <person name="Klenk H.P."/>
            <person name="Kyrpides N.C."/>
        </authorList>
    </citation>
    <scope>NUCLEOTIDE SEQUENCE [LARGE SCALE GENOMIC DNA]</scope>
    <source>
        <strain evidence="3">ATCC 33309 / DSM 7299 / CCUG 15893 / LMG 7604 / NCTC 12251 / CI</strain>
    </source>
</reference>
<keyword evidence="1" id="KW-0472">Membrane</keyword>
<evidence type="ECO:0000313" key="3">
    <source>
        <dbReference type="Proteomes" id="UP000000939"/>
    </source>
</evidence>
<gene>
    <name evidence="2" type="ordered locus">Arnit_2824</name>
</gene>
<evidence type="ECO:0000313" key="2">
    <source>
        <dbReference type="EMBL" id="ADG94472.1"/>
    </source>
</evidence>
<dbReference type="STRING" id="572480.Arnit_2824"/>
<dbReference type="AlphaFoldDB" id="D5V752"/>
<proteinExistence type="predicted"/>
<name>D5V752_ARCNC</name>
<accession>D5V752</accession>
<dbReference type="EMBL" id="CP001999">
    <property type="protein sequence ID" value="ADG94472.1"/>
    <property type="molecule type" value="Genomic_DNA"/>
</dbReference>
<feature type="transmembrane region" description="Helical" evidence="1">
    <location>
        <begin position="285"/>
        <end position="303"/>
    </location>
</feature>
<sequence>MFAKNSQYISILKYDTQLKIDFKKLKNEDLDKTEESTFITHDETLSRDIAQKINQWQESIPKTFISTLCLCQDEKIINKTNKKLLEYTKVQLNNSFDVVVKKEKLFEVEHYFEFTGLDYVFSPFQVLNLHLEQNPTSNTLVVLTVSDYIYIVIVNELNKIVFNKIQKVPEFKDIKDSRFYESEVLGQKLYDEVYFLELQNFISKTLKEFYTNKSECFVDKIDILYTIKQLSDEQIQQLEDDIMISTHYHYISLKDSIYELSRGPNRLLQSYVKPRVKKGKSSTKWIVLLLVFLLALTGSGIYYKDKVINIVQQIKMTKKEEPKKIVVEKKYPLPNHINANNQIRDDIVVLLNAIPYDMVVDSLEVKSDNSTITGKMLTPDSYIKDIQPKLLKFYKYSNIQVKDSKNIALDVSIYNSDPVEIDTSKIYNAALPEYISDGFMPVKRVSDQLKIILPKSAVLIYDSTFNLNISTYNYRVNMVINSPIEFFNLLSNLNKELYSINVSYPIIFLKNQDSSIEVDFGLQFNQNK</sequence>
<dbReference type="RefSeq" id="WP_013136617.1">
    <property type="nucleotide sequence ID" value="NC_014166.1"/>
</dbReference>